<reference evidence="1 2" key="1">
    <citation type="submission" date="2020-08" db="EMBL/GenBank/DDBJ databases">
        <title>The Agave Microbiome: Exploring the role of microbial communities in plant adaptations to desert environments.</title>
        <authorList>
            <person name="Partida-Martinez L.P."/>
        </authorList>
    </citation>
    <scope>NUCLEOTIDE SEQUENCE [LARGE SCALE GENOMIC DNA]</scope>
    <source>
        <strain evidence="1 2">AS3.12</strain>
    </source>
</reference>
<protein>
    <submittedName>
        <fullName evidence="1">Uncharacterized protein</fullName>
    </submittedName>
</protein>
<dbReference type="AlphaFoldDB" id="A0A7X0JNN9"/>
<name>A0A7X0JNN9_9HYPH</name>
<evidence type="ECO:0000313" key="2">
    <source>
        <dbReference type="Proteomes" id="UP000585437"/>
    </source>
</evidence>
<comment type="caution">
    <text evidence="1">The sequence shown here is derived from an EMBL/GenBank/DDBJ whole genome shotgun (WGS) entry which is preliminary data.</text>
</comment>
<dbReference type="Proteomes" id="UP000585437">
    <property type="component" value="Unassembled WGS sequence"/>
</dbReference>
<sequence>MVMTRDAVKEATAHIRTIRNGSIPLPVNLTCAVLNAAKAADAEFWISTKAWIAMRKAIVDDHQLRATAACRI</sequence>
<evidence type="ECO:0000313" key="1">
    <source>
        <dbReference type="EMBL" id="MBB6510938.1"/>
    </source>
</evidence>
<gene>
    <name evidence="1" type="ORF">F4695_004330</name>
</gene>
<organism evidence="1 2">
    <name type="scientific">Rhizobium soli</name>
    <dbReference type="NCBI Taxonomy" id="424798"/>
    <lineage>
        <taxon>Bacteria</taxon>
        <taxon>Pseudomonadati</taxon>
        <taxon>Pseudomonadota</taxon>
        <taxon>Alphaproteobacteria</taxon>
        <taxon>Hyphomicrobiales</taxon>
        <taxon>Rhizobiaceae</taxon>
        <taxon>Rhizobium/Agrobacterium group</taxon>
        <taxon>Rhizobium</taxon>
    </lineage>
</organism>
<dbReference type="EMBL" id="JACHBU010000012">
    <property type="protein sequence ID" value="MBB6510938.1"/>
    <property type="molecule type" value="Genomic_DNA"/>
</dbReference>
<keyword evidence="2" id="KW-1185">Reference proteome</keyword>
<accession>A0A7X0JNN9</accession>
<proteinExistence type="predicted"/>